<keyword evidence="2" id="KW-0223">Dioxygenase</keyword>
<dbReference type="OrthoDB" id="9802805at2"/>
<gene>
    <name evidence="2" type="ORF">SAMN04487969_101914</name>
</gene>
<proteinExistence type="predicted"/>
<reference evidence="3" key="1">
    <citation type="submission" date="2016-10" db="EMBL/GenBank/DDBJ databases">
        <authorList>
            <person name="Varghese N."/>
            <person name="Submissions S."/>
        </authorList>
    </citation>
    <scope>NUCLEOTIDE SEQUENCE [LARGE SCALE GENOMIC DNA]</scope>
    <source>
        <strain evidence="3">CGMCC 1.10223</strain>
    </source>
</reference>
<protein>
    <submittedName>
        <fullName evidence="2">Catechol 2,3-dioxygenase</fullName>
    </submittedName>
</protein>
<keyword evidence="3" id="KW-1185">Reference proteome</keyword>
<dbReference type="RefSeq" id="WP_063838016.1">
    <property type="nucleotide sequence ID" value="NZ_FONN01000001.1"/>
</dbReference>
<dbReference type="AlphaFoldDB" id="A0A1I1YZT1"/>
<dbReference type="Pfam" id="PF00903">
    <property type="entry name" value="Glyoxalase"/>
    <property type="match status" value="1"/>
</dbReference>
<evidence type="ECO:0000259" key="1">
    <source>
        <dbReference type="PROSITE" id="PS51819"/>
    </source>
</evidence>
<dbReference type="Proteomes" id="UP000183410">
    <property type="component" value="Unassembled WGS sequence"/>
</dbReference>
<dbReference type="GO" id="GO:0051213">
    <property type="term" value="F:dioxygenase activity"/>
    <property type="evidence" value="ECO:0007669"/>
    <property type="project" value="UniProtKB-KW"/>
</dbReference>
<dbReference type="CDD" id="cd07253">
    <property type="entry name" value="GLOD5"/>
    <property type="match status" value="1"/>
</dbReference>
<accession>A0A1I1YZT1</accession>
<dbReference type="PANTHER" id="PTHR21366">
    <property type="entry name" value="GLYOXALASE FAMILY PROTEIN"/>
    <property type="match status" value="1"/>
</dbReference>
<dbReference type="InterPro" id="IPR037523">
    <property type="entry name" value="VOC_core"/>
</dbReference>
<dbReference type="SUPFAM" id="SSF54593">
    <property type="entry name" value="Glyoxalase/Bleomycin resistance protein/Dihydroxybiphenyl dioxygenase"/>
    <property type="match status" value="1"/>
</dbReference>
<organism evidence="2 3">
    <name type="scientific">Paenibacillus algorifonticola</name>
    <dbReference type="NCBI Taxonomy" id="684063"/>
    <lineage>
        <taxon>Bacteria</taxon>
        <taxon>Bacillati</taxon>
        <taxon>Bacillota</taxon>
        <taxon>Bacilli</taxon>
        <taxon>Bacillales</taxon>
        <taxon>Paenibacillaceae</taxon>
        <taxon>Paenibacillus</taxon>
    </lineage>
</organism>
<keyword evidence="2" id="KW-0560">Oxidoreductase</keyword>
<dbReference type="EMBL" id="FONN01000001">
    <property type="protein sequence ID" value="SFE25094.1"/>
    <property type="molecule type" value="Genomic_DNA"/>
</dbReference>
<sequence>MFVIQSLDHFVLTVQDIEKTAYFYQRALGMRLIEFGDHRKALVFGQQKINLHKAGHEFEPKAKSPLPGSADFCLITDSPIEQVIEHLATCNVPIEEGPIVRTGAVGPILSVYVRDPDEKSKGDRLGSGNLFSAFIEKSESSCQFQIKFKIIAACEQ</sequence>
<name>A0A1I1YZT1_9BACL</name>
<dbReference type="PANTHER" id="PTHR21366:SF14">
    <property type="entry name" value="GLYOXALASE DOMAIN-CONTAINING PROTEIN 5"/>
    <property type="match status" value="1"/>
</dbReference>
<feature type="domain" description="VOC" evidence="1">
    <location>
        <begin position="6"/>
        <end position="136"/>
    </location>
</feature>
<dbReference type="InterPro" id="IPR004360">
    <property type="entry name" value="Glyas_Fos-R_dOase_dom"/>
</dbReference>
<dbReference type="PROSITE" id="PS51819">
    <property type="entry name" value="VOC"/>
    <property type="match status" value="1"/>
</dbReference>
<evidence type="ECO:0000313" key="2">
    <source>
        <dbReference type="EMBL" id="SFE25094.1"/>
    </source>
</evidence>
<dbReference type="InterPro" id="IPR050383">
    <property type="entry name" value="GlyoxalaseI/FosfomycinResist"/>
</dbReference>
<dbReference type="Gene3D" id="3.10.180.10">
    <property type="entry name" value="2,3-Dihydroxybiphenyl 1,2-Dioxygenase, domain 1"/>
    <property type="match status" value="1"/>
</dbReference>
<dbReference type="InterPro" id="IPR029068">
    <property type="entry name" value="Glyas_Bleomycin-R_OHBP_Dase"/>
</dbReference>
<evidence type="ECO:0000313" key="3">
    <source>
        <dbReference type="Proteomes" id="UP000183410"/>
    </source>
</evidence>